<organism evidence="2 3">
    <name type="scientific">Streptomyces caledonius</name>
    <dbReference type="NCBI Taxonomy" id="3134107"/>
    <lineage>
        <taxon>Bacteria</taxon>
        <taxon>Bacillati</taxon>
        <taxon>Actinomycetota</taxon>
        <taxon>Actinomycetes</taxon>
        <taxon>Kitasatosporales</taxon>
        <taxon>Streptomycetaceae</taxon>
        <taxon>Streptomyces</taxon>
    </lineage>
</organism>
<feature type="compositionally biased region" description="Polar residues" evidence="1">
    <location>
        <begin position="42"/>
        <end position="52"/>
    </location>
</feature>
<proteinExistence type="predicted"/>
<feature type="region of interest" description="Disordered" evidence="1">
    <location>
        <begin position="14"/>
        <end position="83"/>
    </location>
</feature>
<gene>
    <name evidence="2" type="ORF">WKI68_04325</name>
</gene>
<protein>
    <submittedName>
        <fullName evidence="2">Uncharacterized protein</fullName>
    </submittedName>
</protein>
<evidence type="ECO:0000313" key="2">
    <source>
        <dbReference type="EMBL" id="MEJ8640890.1"/>
    </source>
</evidence>
<sequence>MAIVDGISAAAPAPCRTRPAISTSSVPLAATTTAPTAKTRLPVTTVTRWPSMSPSRPPRTTRAATASMYAPTAQLRAAVPTPR</sequence>
<reference evidence="2 3" key="1">
    <citation type="submission" date="2024-03" db="EMBL/GenBank/DDBJ databases">
        <title>Novel Streptomyces species of biotechnological and ecological value are a feature of Machair soil.</title>
        <authorList>
            <person name="Prole J.R."/>
            <person name="Goodfellow M."/>
            <person name="Allenby N."/>
            <person name="Ward A.C."/>
        </authorList>
    </citation>
    <scope>NUCLEOTIDE SEQUENCE [LARGE SCALE GENOMIC DNA]</scope>
    <source>
        <strain evidence="2 3">MS1.HAVA.3</strain>
    </source>
</reference>
<name>A0ABU8TZ38_9ACTN</name>
<evidence type="ECO:0000313" key="3">
    <source>
        <dbReference type="Proteomes" id="UP001382904"/>
    </source>
</evidence>
<accession>A0ABU8TZ38</accession>
<dbReference type="Proteomes" id="UP001382904">
    <property type="component" value="Unassembled WGS sequence"/>
</dbReference>
<evidence type="ECO:0000256" key="1">
    <source>
        <dbReference type="SAM" id="MobiDB-lite"/>
    </source>
</evidence>
<feature type="compositionally biased region" description="Low complexity" evidence="1">
    <location>
        <begin position="58"/>
        <end position="67"/>
    </location>
</feature>
<dbReference type="EMBL" id="JBBKAM010000002">
    <property type="protein sequence ID" value="MEJ8640890.1"/>
    <property type="molecule type" value="Genomic_DNA"/>
</dbReference>
<comment type="caution">
    <text evidence="2">The sequence shown here is derived from an EMBL/GenBank/DDBJ whole genome shotgun (WGS) entry which is preliminary data.</text>
</comment>
<feature type="compositionally biased region" description="Low complexity" evidence="1">
    <location>
        <begin position="29"/>
        <end position="39"/>
    </location>
</feature>
<keyword evidence="3" id="KW-1185">Reference proteome</keyword>